<evidence type="ECO:0000313" key="2">
    <source>
        <dbReference type="Proteomes" id="UP000194012"/>
    </source>
</evidence>
<proteinExistence type="predicted"/>
<sequence length="90" mass="9818">MGVTEDLADELARDVIKAIEVTGDEDLVADIQKVLGAGSQTAEEAFLTSVRVRRANIKARAYLIEKLKKFKAEKEAAQTSGDAMDPRALR</sequence>
<name>A0A1X6Y4I0_9RHOB</name>
<dbReference type="Proteomes" id="UP000194012">
    <property type="component" value="Unassembled WGS sequence"/>
</dbReference>
<dbReference type="OrthoDB" id="7876148at2"/>
<dbReference type="EMBL" id="FWFJ01000001">
    <property type="protein sequence ID" value="SLN09883.1"/>
    <property type="molecule type" value="Genomic_DNA"/>
</dbReference>
<organism evidence="1 2">
    <name type="scientific">Roseovarius gaetbuli</name>
    <dbReference type="NCBI Taxonomy" id="1356575"/>
    <lineage>
        <taxon>Bacteria</taxon>
        <taxon>Pseudomonadati</taxon>
        <taxon>Pseudomonadota</taxon>
        <taxon>Alphaproteobacteria</taxon>
        <taxon>Rhodobacterales</taxon>
        <taxon>Roseobacteraceae</taxon>
        <taxon>Roseovarius</taxon>
    </lineage>
</organism>
<evidence type="ECO:0000313" key="1">
    <source>
        <dbReference type="EMBL" id="SLN09883.1"/>
    </source>
</evidence>
<gene>
    <name evidence="1" type="ORF">ROG8370_00109</name>
</gene>
<accession>A0A1X6Y4I0</accession>
<reference evidence="2" key="1">
    <citation type="submission" date="2017-03" db="EMBL/GenBank/DDBJ databases">
        <authorList>
            <person name="Rodrigo-Torres L."/>
            <person name="Arahal R.D."/>
            <person name="Lucena T."/>
        </authorList>
    </citation>
    <scope>NUCLEOTIDE SEQUENCE [LARGE SCALE GENOMIC DNA]</scope>
    <source>
        <strain evidence="2">CECT 8370</strain>
    </source>
</reference>
<keyword evidence="2" id="KW-1185">Reference proteome</keyword>
<protein>
    <submittedName>
        <fullName evidence="1">Uncharacterized protein</fullName>
    </submittedName>
</protein>
<dbReference type="AlphaFoldDB" id="A0A1X6Y4I0"/>
<dbReference type="RefSeq" id="WP_085825135.1">
    <property type="nucleotide sequence ID" value="NZ_FWFJ01000001.1"/>
</dbReference>